<evidence type="ECO:0000313" key="2">
    <source>
        <dbReference type="Proteomes" id="UP000501534"/>
    </source>
</evidence>
<sequence>MATSGAATKADDLGPIQIHNYCACFIDLLGQRDALAKESLVPKFATPEDEANFIATVRKTVGALYVLQDRASVMLQTAHDLQRSLDSPLRASLPSAQQAEWDLMFPTDVRTQRWSDGLLLFASLGNEKIKCHVNEVFDLIALSGALIMFGLASKRPIRGSLEVSWGVELHDGELTGAVVARAYELESEVAGYPRIVVGPHAMNYLRAHASNEDKSVFARNDRALAQLCLSMLIRDEDGTAIVHYLGQSFADSVGADWAGGLYDRARTFVHEELERFRETSNTKLAWRYTQLYRYILAFPPADGAAPTATTAQSAAT</sequence>
<proteinExistence type="predicted"/>
<dbReference type="EMBL" id="CP053069">
    <property type="protein sequence ID" value="QJR10718.1"/>
    <property type="molecule type" value="Genomic_DNA"/>
</dbReference>
<keyword evidence="2" id="KW-1185">Reference proteome</keyword>
<organism evidence="1 2">
    <name type="scientific">Usitatibacter rugosus</name>
    <dbReference type="NCBI Taxonomy" id="2732067"/>
    <lineage>
        <taxon>Bacteria</taxon>
        <taxon>Pseudomonadati</taxon>
        <taxon>Pseudomonadota</taxon>
        <taxon>Betaproteobacteria</taxon>
        <taxon>Nitrosomonadales</taxon>
        <taxon>Usitatibacteraceae</taxon>
        <taxon>Usitatibacter</taxon>
    </lineage>
</organism>
<dbReference type="AlphaFoldDB" id="A0A6M4GV07"/>
<protein>
    <submittedName>
        <fullName evidence="1">Uncharacterized protein</fullName>
    </submittedName>
</protein>
<dbReference type="KEGG" id="uru:DSM104443_01787"/>
<accession>A0A6M4GV07</accession>
<name>A0A6M4GV07_9PROT</name>
<gene>
    <name evidence="1" type="ORF">DSM104443_01787</name>
</gene>
<evidence type="ECO:0000313" key="1">
    <source>
        <dbReference type="EMBL" id="QJR10718.1"/>
    </source>
</evidence>
<dbReference type="Proteomes" id="UP000501534">
    <property type="component" value="Chromosome"/>
</dbReference>
<reference evidence="1 2" key="1">
    <citation type="submission" date="2020-04" db="EMBL/GenBank/DDBJ databases">
        <title>Usitatibacter rugosus gen. nov., sp. nov. and Usitatibacter palustris sp. nov., novel members of Usitatibacteraceae fam. nov. within the order Nitrosomonadales isolated from soil.</title>
        <authorList>
            <person name="Huber K.J."/>
            <person name="Neumann-Schaal M."/>
            <person name="Geppert A."/>
            <person name="Luckner M."/>
            <person name="Wanner G."/>
            <person name="Overmann J."/>
        </authorList>
    </citation>
    <scope>NUCLEOTIDE SEQUENCE [LARGE SCALE GENOMIC DNA]</scope>
    <source>
        <strain evidence="1 2">0125_3</strain>
    </source>
</reference>